<protein>
    <submittedName>
        <fullName evidence="2">Uncharacterized protein LOC104589490</fullName>
    </submittedName>
</protein>
<name>A0A1U7Z234_NELNU</name>
<organism evidence="1 2">
    <name type="scientific">Nelumbo nucifera</name>
    <name type="common">Sacred lotus</name>
    <dbReference type="NCBI Taxonomy" id="4432"/>
    <lineage>
        <taxon>Eukaryota</taxon>
        <taxon>Viridiplantae</taxon>
        <taxon>Streptophyta</taxon>
        <taxon>Embryophyta</taxon>
        <taxon>Tracheophyta</taxon>
        <taxon>Spermatophyta</taxon>
        <taxon>Magnoliopsida</taxon>
        <taxon>Proteales</taxon>
        <taxon>Nelumbonaceae</taxon>
        <taxon>Nelumbo</taxon>
    </lineage>
</organism>
<evidence type="ECO:0000313" key="2">
    <source>
        <dbReference type="RefSeq" id="XP_010246142.1"/>
    </source>
</evidence>
<dbReference type="OrthoDB" id="1891930at2759"/>
<dbReference type="KEGG" id="nnu:104589490"/>
<dbReference type="PANTHER" id="PTHR48204:SF1">
    <property type="entry name" value="OS07G0265100 PROTEIN"/>
    <property type="match status" value="1"/>
</dbReference>
<sequence>MESTSKSSGPATKRPSKRLLFDRRYGWVVDDWKDPSEEALAGGRGMFCILPLAKGLIKLGSQSINLAVSSALKVIERPDQFSPQLLQASLNDQFHKFMSSMKGPNFSFFTAGVNSPVLSTSGLQHLPLESSGPPSG</sequence>
<reference evidence="2" key="1">
    <citation type="submission" date="2025-08" db="UniProtKB">
        <authorList>
            <consortium name="RefSeq"/>
        </authorList>
    </citation>
    <scope>IDENTIFICATION</scope>
</reference>
<dbReference type="FunCoup" id="A0A1U7Z234">
    <property type="interactions" value="2"/>
</dbReference>
<dbReference type="eggNOG" id="ENOG502S3QH">
    <property type="taxonomic scope" value="Eukaryota"/>
</dbReference>
<gene>
    <name evidence="2" type="primary">LOC104589490</name>
</gene>
<accession>A0A1U7Z234</accession>
<dbReference type="GeneID" id="104589490"/>
<dbReference type="Proteomes" id="UP000189703">
    <property type="component" value="Unplaced"/>
</dbReference>
<dbReference type="OMA" id="YRMNSSM"/>
<proteinExistence type="predicted"/>
<dbReference type="RefSeq" id="XP_010246142.1">
    <property type="nucleotide sequence ID" value="XM_010247840.2"/>
</dbReference>
<evidence type="ECO:0000313" key="1">
    <source>
        <dbReference type="Proteomes" id="UP000189703"/>
    </source>
</evidence>
<dbReference type="PANTHER" id="PTHR48204">
    <property type="entry name" value="OS07G0265100 PROTEIN"/>
    <property type="match status" value="1"/>
</dbReference>
<dbReference type="AlphaFoldDB" id="A0A1U7Z234"/>
<keyword evidence="1" id="KW-1185">Reference proteome</keyword>